<dbReference type="SUPFAM" id="SSF111126">
    <property type="entry name" value="Ligand-binding domain in the NO signalling and Golgi transport"/>
    <property type="match status" value="1"/>
</dbReference>
<dbReference type="Proteomes" id="UP001142610">
    <property type="component" value="Unassembled WGS sequence"/>
</dbReference>
<dbReference type="AlphaFoldDB" id="A0A9X2L981"/>
<dbReference type="EMBL" id="JANIBC010000005">
    <property type="protein sequence ID" value="MCQ8185450.1"/>
    <property type="molecule type" value="Genomic_DNA"/>
</dbReference>
<dbReference type="InterPro" id="IPR024096">
    <property type="entry name" value="NO_sig/Golgi_transp_ligand-bd"/>
</dbReference>
<evidence type="ECO:0000313" key="1">
    <source>
        <dbReference type="EMBL" id="MCQ8185450.1"/>
    </source>
</evidence>
<keyword evidence="2" id="KW-1185">Reference proteome</keyword>
<protein>
    <submittedName>
        <fullName evidence="1">Heme NO-binding domain-containing protein</fullName>
    </submittedName>
</protein>
<organism evidence="1 2">
    <name type="scientific">Parvularcula maris</name>
    <dbReference type="NCBI Taxonomy" id="2965077"/>
    <lineage>
        <taxon>Bacteria</taxon>
        <taxon>Pseudomonadati</taxon>
        <taxon>Pseudomonadota</taxon>
        <taxon>Alphaproteobacteria</taxon>
        <taxon>Parvularculales</taxon>
        <taxon>Parvularculaceae</taxon>
        <taxon>Parvularcula</taxon>
    </lineage>
</organism>
<proteinExistence type="predicted"/>
<reference evidence="1" key="1">
    <citation type="submission" date="2022-07" db="EMBL/GenBank/DDBJ databases">
        <title>Parvularcula maris sp. nov., an algicidal bacterium isolated from seawater.</title>
        <authorList>
            <person name="Li F."/>
        </authorList>
    </citation>
    <scope>NUCLEOTIDE SEQUENCE</scope>
    <source>
        <strain evidence="1">BGMRC 0090</strain>
    </source>
</reference>
<dbReference type="RefSeq" id="WP_256619336.1">
    <property type="nucleotide sequence ID" value="NZ_JANIBC010000005.1"/>
</dbReference>
<name>A0A9X2L981_9PROT</name>
<evidence type="ECO:0000313" key="2">
    <source>
        <dbReference type="Proteomes" id="UP001142610"/>
    </source>
</evidence>
<gene>
    <name evidence="1" type="ORF">NOG11_08585</name>
</gene>
<accession>A0A9X2L981</accession>
<sequence>MKGFALAAILDVVEAKSPPPAAPKPEGRVVRAFPVGVTYKNPFRTQGLADPHRRETEQLRAYGRELFTRFAAQHPEHFEGVEGALAYLEGFGSGKVREGRRWTVKADKIGDGVLMIDYRSDVPLPDMCRGLIEGCFAHFGEEAMVRVMPVVGANPPRYFIEVRSEG</sequence>
<comment type="caution">
    <text evidence="1">The sequence shown here is derived from an EMBL/GenBank/DDBJ whole genome shotgun (WGS) entry which is preliminary data.</text>
</comment>